<dbReference type="RefSeq" id="WP_144705335.1">
    <property type="nucleotide sequence ID" value="NZ_VNJJ01000012.1"/>
</dbReference>
<dbReference type="InterPro" id="IPR002731">
    <property type="entry name" value="ATPase_BadF"/>
</dbReference>
<dbReference type="InterPro" id="IPR043129">
    <property type="entry name" value="ATPase_NBD"/>
</dbReference>
<dbReference type="Gene3D" id="3.30.420.40">
    <property type="match status" value="2"/>
</dbReference>
<protein>
    <submittedName>
        <fullName evidence="2">ATPase</fullName>
    </submittedName>
</protein>
<evidence type="ECO:0000259" key="1">
    <source>
        <dbReference type="Pfam" id="PF01869"/>
    </source>
</evidence>
<dbReference type="PANTHER" id="PTHR43190">
    <property type="entry name" value="N-ACETYL-D-GLUCOSAMINE KINASE"/>
    <property type="match status" value="1"/>
</dbReference>
<dbReference type="EMBL" id="VNJJ01000012">
    <property type="protein sequence ID" value="TVX97392.1"/>
    <property type="molecule type" value="Genomic_DNA"/>
</dbReference>
<reference evidence="2 3" key="1">
    <citation type="submission" date="2019-07" db="EMBL/GenBank/DDBJ databases">
        <authorList>
            <person name="Kim J."/>
        </authorList>
    </citation>
    <scope>NUCLEOTIDE SEQUENCE [LARGE SCALE GENOMIC DNA]</scope>
    <source>
        <strain evidence="2 3">G13</strain>
    </source>
</reference>
<evidence type="ECO:0000313" key="3">
    <source>
        <dbReference type="Proteomes" id="UP000316330"/>
    </source>
</evidence>
<dbReference type="Proteomes" id="UP000316330">
    <property type="component" value="Unassembled WGS sequence"/>
</dbReference>
<dbReference type="Pfam" id="PF01869">
    <property type="entry name" value="BcrAD_BadFG"/>
    <property type="match status" value="1"/>
</dbReference>
<sequence length="300" mass="31734">MGYVAGMDGGGTKTALTIANERGEEVYRFVSGPINFNGQDEESIRLSFEEMFAEIARVCGGLANCSSICIGAAGVSNPAVASRITELVRSFDYEGRLIIAGDHETALRGAHESSNGIILIAGTGSICYGRNEAGAEHRAGGCGHLIDDEGSGYSIGRELLSAVVRANDGRLPPTAITSLVYERLGVNTVRQVIGFAHDKKTNKKDIAALAPLLSDACELGDAAALAIVRKSAEALREVVSPVVERLSLQSGHLALAGSVLLRNEEVRAELLSLLSRDYPELSVYFAKREAAWGAVLMALE</sequence>
<gene>
    <name evidence="2" type="ORF">FPZ45_18850</name>
</gene>
<dbReference type="PANTHER" id="PTHR43190:SF3">
    <property type="entry name" value="N-ACETYL-D-GLUCOSAMINE KINASE"/>
    <property type="match status" value="1"/>
</dbReference>
<evidence type="ECO:0000313" key="2">
    <source>
        <dbReference type="EMBL" id="TVX97392.1"/>
    </source>
</evidence>
<dbReference type="SUPFAM" id="SSF53067">
    <property type="entry name" value="Actin-like ATPase domain"/>
    <property type="match status" value="2"/>
</dbReference>
<dbReference type="OrthoDB" id="9772633at2"/>
<comment type="caution">
    <text evidence="2">The sequence shown here is derived from an EMBL/GenBank/DDBJ whole genome shotgun (WGS) entry which is preliminary data.</text>
</comment>
<feature type="domain" description="ATPase BadF/BadG/BcrA/BcrD type" evidence="1">
    <location>
        <begin position="6"/>
        <end position="298"/>
    </location>
</feature>
<name>A0A559JBY8_9BACL</name>
<proteinExistence type="predicted"/>
<organism evidence="2 3">
    <name type="scientific">Cohnella terricola</name>
    <dbReference type="NCBI Taxonomy" id="1289167"/>
    <lineage>
        <taxon>Bacteria</taxon>
        <taxon>Bacillati</taxon>
        <taxon>Bacillota</taxon>
        <taxon>Bacilli</taxon>
        <taxon>Bacillales</taxon>
        <taxon>Paenibacillaceae</taxon>
        <taxon>Cohnella</taxon>
    </lineage>
</organism>
<accession>A0A559JBY8</accession>
<keyword evidence="3" id="KW-1185">Reference proteome</keyword>
<dbReference type="AlphaFoldDB" id="A0A559JBY8"/>
<dbReference type="CDD" id="cd24007">
    <property type="entry name" value="ASKHA_NBD_eukNAGK-like"/>
    <property type="match status" value="1"/>
</dbReference>
<dbReference type="InterPro" id="IPR052519">
    <property type="entry name" value="Euk-type_GlcNAc_Kinase"/>
</dbReference>